<evidence type="ECO:0000313" key="3">
    <source>
        <dbReference type="Proteomes" id="UP000236990"/>
    </source>
</evidence>
<protein>
    <submittedName>
        <fullName evidence="2">Uncharacterized protein</fullName>
    </submittedName>
</protein>
<name>A0A2S3U741_LACPN</name>
<gene>
    <name evidence="2" type="ORF">S101258_01411</name>
</gene>
<organism evidence="2 3">
    <name type="scientific">Lactiplantibacillus plantarum subsp. plantarum</name>
    <dbReference type="NCBI Taxonomy" id="337330"/>
    <lineage>
        <taxon>Bacteria</taxon>
        <taxon>Bacillati</taxon>
        <taxon>Bacillota</taxon>
        <taxon>Bacilli</taxon>
        <taxon>Lactobacillales</taxon>
        <taxon>Lactobacillaceae</taxon>
        <taxon>Lactiplantibacillus</taxon>
    </lineage>
</organism>
<feature type="region of interest" description="Disordered" evidence="1">
    <location>
        <begin position="33"/>
        <end position="58"/>
    </location>
</feature>
<dbReference type="EMBL" id="NKCZ01000096">
    <property type="protein sequence ID" value="POD85205.1"/>
    <property type="molecule type" value="Genomic_DNA"/>
</dbReference>
<evidence type="ECO:0000313" key="2">
    <source>
        <dbReference type="EMBL" id="POD85205.1"/>
    </source>
</evidence>
<evidence type="ECO:0000256" key="1">
    <source>
        <dbReference type="SAM" id="MobiDB-lite"/>
    </source>
</evidence>
<sequence length="58" mass="6890">MAKMIDTKYGYVTPQEAEMDAHLDKWCKDKRRAKKHGAFSLEKKRRKQHAKDKKMPLS</sequence>
<reference evidence="2 3" key="1">
    <citation type="submission" date="2017-06" db="EMBL/GenBank/DDBJ databases">
        <title>Genome sequence of Lactobacillus plantarum subsp. plantarum strain SRCM101258.</title>
        <authorList>
            <person name="Cho S.H."/>
        </authorList>
    </citation>
    <scope>NUCLEOTIDE SEQUENCE [LARGE SCALE GENOMIC DNA]</scope>
    <source>
        <strain evidence="2 3">SRCM101258</strain>
    </source>
</reference>
<feature type="compositionally biased region" description="Basic residues" evidence="1">
    <location>
        <begin position="33"/>
        <end position="52"/>
    </location>
</feature>
<dbReference type="Proteomes" id="UP000236990">
    <property type="component" value="Unassembled WGS sequence"/>
</dbReference>
<accession>A0A2S3U741</accession>
<proteinExistence type="predicted"/>
<comment type="caution">
    <text evidence="2">The sequence shown here is derived from an EMBL/GenBank/DDBJ whole genome shotgun (WGS) entry which is preliminary data.</text>
</comment>
<dbReference type="AlphaFoldDB" id="A0A2S3U741"/>